<dbReference type="EMBL" id="JACHMB010000001">
    <property type="protein sequence ID" value="MBB5784377.1"/>
    <property type="molecule type" value="Genomic_DNA"/>
</dbReference>
<dbReference type="Proteomes" id="UP000579153">
    <property type="component" value="Unassembled WGS sequence"/>
</dbReference>
<gene>
    <name evidence="1" type="ORF">HD596_011133</name>
</gene>
<dbReference type="RefSeq" id="WP_185077333.1">
    <property type="nucleotide sequence ID" value="NZ_JACHMB010000001.1"/>
</dbReference>
<evidence type="ECO:0000313" key="2">
    <source>
        <dbReference type="Proteomes" id="UP000579153"/>
    </source>
</evidence>
<evidence type="ECO:0000313" key="1">
    <source>
        <dbReference type="EMBL" id="MBB5784377.1"/>
    </source>
</evidence>
<sequence>MVAAPSRRLLAEALVRGPYAVVLLSALARVAPRAVLRAAGHHGGEAVQFGLSARSSEVRPAQLCEGGLLVD</sequence>
<organism evidence="1 2">
    <name type="scientific">Nonomuraea jabiensis</name>
    <dbReference type="NCBI Taxonomy" id="882448"/>
    <lineage>
        <taxon>Bacteria</taxon>
        <taxon>Bacillati</taxon>
        <taxon>Actinomycetota</taxon>
        <taxon>Actinomycetes</taxon>
        <taxon>Streptosporangiales</taxon>
        <taxon>Streptosporangiaceae</taxon>
        <taxon>Nonomuraea</taxon>
    </lineage>
</organism>
<dbReference type="AlphaFoldDB" id="A0A7W9LHW3"/>
<comment type="caution">
    <text evidence="1">The sequence shown here is derived from an EMBL/GenBank/DDBJ whole genome shotgun (WGS) entry which is preliminary data.</text>
</comment>
<reference evidence="1 2" key="1">
    <citation type="submission" date="2020-08" db="EMBL/GenBank/DDBJ databases">
        <title>Sequencing the genomes of 1000 actinobacteria strains.</title>
        <authorList>
            <person name="Klenk H.-P."/>
        </authorList>
    </citation>
    <scope>NUCLEOTIDE SEQUENCE [LARGE SCALE GENOMIC DNA]</scope>
    <source>
        <strain evidence="1 2">DSM 45507</strain>
    </source>
</reference>
<keyword evidence="2" id="KW-1185">Reference proteome</keyword>
<proteinExistence type="predicted"/>
<protein>
    <submittedName>
        <fullName evidence="1">Uncharacterized protein</fullName>
    </submittedName>
</protein>
<name>A0A7W9LHW3_9ACTN</name>
<accession>A0A7W9LHW3</accession>